<dbReference type="AlphaFoldDB" id="A0A0P0YZZ4"/>
<evidence type="ECO:0000256" key="1">
    <source>
        <dbReference type="SAM" id="MobiDB-lite"/>
    </source>
</evidence>
<name>A0A0P0YZZ4_9HYPH</name>
<feature type="region of interest" description="Disordered" evidence="1">
    <location>
        <begin position="1"/>
        <end position="24"/>
    </location>
</feature>
<evidence type="ECO:0000313" key="2">
    <source>
        <dbReference type="EMBL" id="BAT27248.1"/>
    </source>
</evidence>
<sequence>MKLLGSAGDVAFPRHHGEGPQGLEIDQGQHISFAYNASSDSSLDLQADPSLFLSEEGWEARMTRQDPHRYAHVLFHPNRAAER</sequence>
<dbReference type="EMBL" id="LC066375">
    <property type="protein sequence ID" value="BAT27248.1"/>
    <property type="molecule type" value="Genomic_DNA"/>
</dbReference>
<organism evidence="2">
    <name type="scientific">Aureimonas frigidaquae</name>
    <dbReference type="NCBI Taxonomy" id="424757"/>
    <lineage>
        <taxon>Bacteria</taxon>
        <taxon>Pseudomonadati</taxon>
        <taxon>Pseudomonadota</taxon>
        <taxon>Alphaproteobacteria</taxon>
        <taxon>Hyphomicrobiales</taxon>
        <taxon>Aurantimonadaceae</taxon>
        <taxon>Aureimonas</taxon>
    </lineage>
</organism>
<proteinExistence type="predicted"/>
<reference evidence="2" key="1">
    <citation type="journal article" date="2015" name="Proc. Natl. Acad. Sci. U.S.A.">
        <title>Bacterial clade with the ribosomal RNA operon on a small plasmid rather than the chromosome.</title>
        <authorList>
            <person name="Anda M."/>
            <person name="Ohtsubo Y."/>
            <person name="Okubo T."/>
            <person name="Sugawara M."/>
            <person name="Nagata Y."/>
            <person name="Tsuda M."/>
            <person name="Minamisawa K."/>
            <person name="Mitsui H."/>
        </authorList>
    </citation>
    <scope>NUCLEOTIDE SEQUENCE</scope>
    <source>
        <strain evidence="2">JCM 14755</strain>
    </source>
</reference>
<dbReference type="RefSeq" id="WP_192843070.1">
    <property type="nucleotide sequence ID" value="NZ_BBWR01000012.1"/>
</dbReference>
<protein>
    <submittedName>
        <fullName evidence="2">Chromosome I</fullName>
    </submittedName>
</protein>
<accession>A0A0P0YZZ4</accession>